<evidence type="ECO:0000313" key="8">
    <source>
        <dbReference type="Proteomes" id="UP000193964"/>
    </source>
</evidence>
<dbReference type="EMBL" id="LQQA01000010">
    <property type="protein sequence ID" value="ORX16649.1"/>
    <property type="molecule type" value="Genomic_DNA"/>
</dbReference>
<dbReference type="InterPro" id="IPR009057">
    <property type="entry name" value="Homeodomain-like_sf"/>
</dbReference>
<dbReference type="Pfam" id="PF00440">
    <property type="entry name" value="TetR_N"/>
    <property type="match status" value="1"/>
</dbReference>
<dbReference type="AlphaFoldDB" id="A0A1X2FF72"/>
<evidence type="ECO:0000256" key="4">
    <source>
        <dbReference type="PROSITE-ProRule" id="PRU00335"/>
    </source>
</evidence>
<comment type="caution">
    <text evidence="7">The sequence shown here is derived from an EMBL/GenBank/DDBJ whole genome shotgun (WGS) entry which is preliminary data.</text>
</comment>
<gene>
    <name evidence="7" type="ORF">AWC31_21780</name>
</gene>
<dbReference type="GO" id="GO:0000976">
    <property type="term" value="F:transcription cis-regulatory region binding"/>
    <property type="evidence" value="ECO:0007669"/>
    <property type="project" value="TreeGrafter"/>
</dbReference>
<dbReference type="InterPro" id="IPR050109">
    <property type="entry name" value="HTH-type_TetR-like_transc_reg"/>
</dbReference>
<keyword evidence="3" id="KW-0804">Transcription</keyword>
<protein>
    <submittedName>
        <fullName evidence="7">TetR family transcriptional regulator</fullName>
    </submittedName>
</protein>
<name>A0A1X2FF72_9MYCO</name>
<proteinExistence type="predicted"/>
<dbReference type="InterPro" id="IPR025996">
    <property type="entry name" value="MT1864/Rv1816-like_C"/>
</dbReference>
<reference evidence="7 8" key="1">
    <citation type="submission" date="2016-01" db="EMBL/GenBank/DDBJ databases">
        <title>The new phylogeny of the genus Mycobacterium.</title>
        <authorList>
            <person name="Tarcisio F."/>
            <person name="Conor M."/>
            <person name="Antonella G."/>
            <person name="Elisabetta G."/>
            <person name="Giulia F.S."/>
            <person name="Sara T."/>
            <person name="Anna F."/>
            <person name="Clotilde B."/>
            <person name="Roberto B."/>
            <person name="Veronica D.S."/>
            <person name="Fabio R."/>
            <person name="Monica P."/>
            <person name="Olivier J."/>
            <person name="Enrico T."/>
            <person name="Nicola S."/>
        </authorList>
    </citation>
    <scope>NUCLEOTIDE SEQUENCE [LARGE SCALE GENOMIC DNA]</scope>
    <source>
        <strain evidence="7 8">ATCC 700010</strain>
    </source>
</reference>
<accession>A0A1X2FF72</accession>
<dbReference type="InterPro" id="IPR036271">
    <property type="entry name" value="Tet_transcr_reg_TetR-rel_C_sf"/>
</dbReference>
<evidence type="ECO:0000259" key="6">
    <source>
        <dbReference type="PROSITE" id="PS50977"/>
    </source>
</evidence>
<dbReference type="Pfam" id="PF13305">
    <property type="entry name" value="TetR_C_33"/>
    <property type="match status" value="1"/>
</dbReference>
<evidence type="ECO:0000256" key="1">
    <source>
        <dbReference type="ARBA" id="ARBA00023015"/>
    </source>
</evidence>
<evidence type="ECO:0000256" key="3">
    <source>
        <dbReference type="ARBA" id="ARBA00023163"/>
    </source>
</evidence>
<organism evidence="7 8">
    <name type="scientific">Mycolicibacterium wolinskyi</name>
    <dbReference type="NCBI Taxonomy" id="59750"/>
    <lineage>
        <taxon>Bacteria</taxon>
        <taxon>Bacillati</taxon>
        <taxon>Actinomycetota</taxon>
        <taxon>Actinomycetes</taxon>
        <taxon>Mycobacteriales</taxon>
        <taxon>Mycobacteriaceae</taxon>
        <taxon>Mycolicibacterium</taxon>
    </lineage>
</organism>
<dbReference type="PRINTS" id="PR00455">
    <property type="entry name" value="HTHTETR"/>
</dbReference>
<dbReference type="Proteomes" id="UP000193964">
    <property type="component" value="Unassembled WGS sequence"/>
</dbReference>
<dbReference type="InterPro" id="IPR001647">
    <property type="entry name" value="HTH_TetR"/>
</dbReference>
<keyword evidence="2 4" id="KW-0238">DNA-binding</keyword>
<dbReference type="PANTHER" id="PTHR30055">
    <property type="entry name" value="HTH-TYPE TRANSCRIPTIONAL REGULATOR RUTR"/>
    <property type="match status" value="1"/>
</dbReference>
<feature type="coiled-coil region" evidence="5">
    <location>
        <begin position="125"/>
        <end position="152"/>
    </location>
</feature>
<sequence length="212" mass="23208">MVGIAMAASNSVDPRKQRTVDALLSAAEAVFAVLPFEEVTVDEIAERAGVAVGSIYNNFGSKSGLYAAVIERALDVDREYMDKAYTPERSPIEQLEAAAEQYFRFYLDQPEFFRMLAFPPPPGPYAAAAETAERLARRVDEQNARMVEAIERGIHDGTIRPLDARKAATVLWASWNGVISLAWRTDGLHQGDEALAELLALAADVVGRGLRP</sequence>
<dbReference type="SUPFAM" id="SSF48498">
    <property type="entry name" value="Tetracyclin repressor-like, C-terminal domain"/>
    <property type="match status" value="1"/>
</dbReference>
<dbReference type="Gene3D" id="1.10.357.10">
    <property type="entry name" value="Tetracycline Repressor, domain 2"/>
    <property type="match status" value="1"/>
</dbReference>
<keyword evidence="5" id="KW-0175">Coiled coil</keyword>
<dbReference type="GO" id="GO:0003700">
    <property type="term" value="F:DNA-binding transcription factor activity"/>
    <property type="evidence" value="ECO:0007669"/>
    <property type="project" value="TreeGrafter"/>
</dbReference>
<evidence type="ECO:0000256" key="5">
    <source>
        <dbReference type="SAM" id="Coils"/>
    </source>
</evidence>
<feature type="DNA-binding region" description="H-T-H motif" evidence="4">
    <location>
        <begin position="40"/>
        <end position="59"/>
    </location>
</feature>
<dbReference type="PANTHER" id="PTHR30055:SF234">
    <property type="entry name" value="HTH-TYPE TRANSCRIPTIONAL REGULATOR BETI"/>
    <property type="match status" value="1"/>
</dbReference>
<dbReference type="SUPFAM" id="SSF46689">
    <property type="entry name" value="Homeodomain-like"/>
    <property type="match status" value="1"/>
</dbReference>
<evidence type="ECO:0000313" key="7">
    <source>
        <dbReference type="EMBL" id="ORX16649.1"/>
    </source>
</evidence>
<feature type="domain" description="HTH tetR-type" evidence="6">
    <location>
        <begin position="17"/>
        <end position="77"/>
    </location>
</feature>
<keyword evidence="1" id="KW-0805">Transcription regulation</keyword>
<dbReference type="Gene3D" id="1.10.10.60">
    <property type="entry name" value="Homeodomain-like"/>
    <property type="match status" value="1"/>
</dbReference>
<dbReference type="PROSITE" id="PS50977">
    <property type="entry name" value="HTH_TETR_2"/>
    <property type="match status" value="1"/>
</dbReference>
<evidence type="ECO:0000256" key="2">
    <source>
        <dbReference type="ARBA" id="ARBA00023125"/>
    </source>
</evidence>